<organism evidence="4 5">
    <name type="scientific">Jaapia argillacea MUCL 33604</name>
    <dbReference type="NCBI Taxonomy" id="933084"/>
    <lineage>
        <taxon>Eukaryota</taxon>
        <taxon>Fungi</taxon>
        <taxon>Dikarya</taxon>
        <taxon>Basidiomycota</taxon>
        <taxon>Agaricomycotina</taxon>
        <taxon>Agaricomycetes</taxon>
        <taxon>Agaricomycetidae</taxon>
        <taxon>Jaapiales</taxon>
        <taxon>Jaapiaceae</taxon>
        <taxon>Jaapia</taxon>
    </lineage>
</organism>
<sequence length="1011" mass="112097">MPRLPWVAVLAILAVFTNSVHAIGQKTCATFASSSSTFSVVSGGTAAPILISPDDWPGVQRAAMDFAMDIHRVTGIMPMLTNDTTSASVTSPPIIVGTLGMSTLIDTVVKNTNLDVSSISGQWESFLAQEVMNPLPGIPSAYVIIGSDKRGSVYAMYDHSEQFGVSPWYWWADVPVTQHAEVYVESTGCAHGAPTVKYRGIFFNDEQPALQNWAMQKFSNATGAYYTGSPFNHNFYNAVFELILRLRGNYLWPAMWSSAFGLDDPLNLFYADMYGVVMGTSHEEPMTRSTPVEWNIFGNGLTWDYSVNNASIYQFWVQGAERSKPYETIFTVGMRGAGDLPMSEGNNIQLLEKIVSDQRQILTDTFPGVNVSTIPQMWCLYKEVEGYYDDGMTVPEDITLMWTDDNWGNIRRFPVPSEMNRTGGAGVYYHYDYVGTPRDFKWIMSSQLTKTFEQMSLAVEREATRIWIVNVGDLKPYEMETEFFLSYGYDSSVWNYDNVDSFVNLWAQREFDASVDQAAQISGILANLTRFNMNRKPELLNTTAYSLINYREASNVLYELKCISEAANEIYNSLSADKQPAFFQLVWHPVTATYNLAQMWIYAGINNLYASQARYSANYYADQVQSLFEYDYELENQYHTLLDGKWDHMMDQTHIGYAYWQQPMTNTMPAVSRLQTYKKNIAGVMRVVPENTMGAWPGDDQYNCANGYGCPNPTITLDPYVPYGNRYIDVAAGGYEGFTWTANANSSWVTFSETGGSIDPSSNPEARVYVSVDWAQVPAGVSTAIINFNATALDATATTWNNVTNLLNVPVTLVANKTVVPSSFHGFVEGDGGISIQAIHASRNTSVEGITWTQLVGFGRTASAVTPWPRMGAGGANFSVGTGPSIEYDFYNFNTIGQAGNVTITTYVAPSMNSYGLDRPIGFAIGVDNETPVAKYFFPYAVPGAMPPQWDTTDGFVADNIIQVIQNFTAPPGAHTVKIWMIEPAVVVQNIVINTGGVMLSYLGPPESIIV</sequence>
<dbReference type="Gene3D" id="3.30.379.10">
    <property type="entry name" value="Chitobiase/beta-hexosaminidase domain 2-like"/>
    <property type="match status" value="1"/>
</dbReference>
<dbReference type="Pfam" id="PF15979">
    <property type="entry name" value="Glyco_hydro_115"/>
    <property type="match status" value="1"/>
</dbReference>
<dbReference type="PANTHER" id="PTHR37842:SF2">
    <property type="entry name" value="GYLCOSYL HYDROLASE 115 C-TERMINAL DOMAIN-CONTAINING PROTEIN"/>
    <property type="match status" value="1"/>
</dbReference>
<evidence type="ECO:0000256" key="1">
    <source>
        <dbReference type="ARBA" id="ARBA00022801"/>
    </source>
</evidence>
<accession>A0A067PMH4</accession>
<keyword evidence="2" id="KW-0732">Signal</keyword>
<name>A0A067PMH4_9AGAM</name>
<dbReference type="Pfam" id="PF17829">
    <property type="entry name" value="GH115_C"/>
    <property type="match status" value="1"/>
</dbReference>
<evidence type="ECO:0000313" key="5">
    <source>
        <dbReference type="Proteomes" id="UP000027265"/>
    </source>
</evidence>
<dbReference type="Gene3D" id="3.20.20.520">
    <property type="entry name" value="Glycosyl hydrolase family 115"/>
    <property type="match status" value="1"/>
</dbReference>
<feature type="signal peptide" evidence="2">
    <location>
        <begin position="1"/>
        <end position="22"/>
    </location>
</feature>
<dbReference type="EMBL" id="KL197723">
    <property type="protein sequence ID" value="KDQ55979.1"/>
    <property type="molecule type" value="Genomic_DNA"/>
</dbReference>
<dbReference type="InterPro" id="IPR042301">
    <property type="entry name" value="GH115_sf"/>
</dbReference>
<keyword evidence="5" id="KW-1185">Reference proteome</keyword>
<protein>
    <submittedName>
        <fullName evidence="4">Glycoside hydrolase family 115 protein</fullName>
    </submittedName>
</protein>
<evidence type="ECO:0000259" key="3">
    <source>
        <dbReference type="Pfam" id="PF17829"/>
    </source>
</evidence>
<keyword evidence="1 4" id="KW-0378">Hydrolase</keyword>
<feature type="domain" description="Gylcosyl hydrolase 115 C-terminal" evidence="3">
    <location>
        <begin position="826"/>
        <end position="1007"/>
    </location>
</feature>
<dbReference type="AlphaFoldDB" id="A0A067PMH4"/>
<dbReference type="Gene3D" id="1.20.58.2150">
    <property type="match status" value="1"/>
</dbReference>
<feature type="chain" id="PRO_5001646846" evidence="2">
    <location>
        <begin position="23"/>
        <end position="1011"/>
    </location>
</feature>
<proteinExistence type="predicted"/>
<evidence type="ECO:0000313" key="4">
    <source>
        <dbReference type="EMBL" id="KDQ55979.1"/>
    </source>
</evidence>
<dbReference type="InParanoid" id="A0A067PMH4"/>
<dbReference type="InterPro" id="IPR041437">
    <property type="entry name" value="GH115_C"/>
</dbReference>
<dbReference type="Proteomes" id="UP000027265">
    <property type="component" value="Unassembled WGS sequence"/>
</dbReference>
<dbReference type="PANTHER" id="PTHR37842">
    <property type="match status" value="1"/>
</dbReference>
<dbReference type="GO" id="GO:0016787">
    <property type="term" value="F:hydrolase activity"/>
    <property type="evidence" value="ECO:0007669"/>
    <property type="project" value="UniProtKB-KW"/>
</dbReference>
<dbReference type="Gene3D" id="2.60.120.1620">
    <property type="match status" value="1"/>
</dbReference>
<dbReference type="OrthoDB" id="4849794at2759"/>
<reference evidence="5" key="1">
    <citation type="journal article" date="2014" name="Proc. Natl. Acad. Sci. U.S.A.">
        <title>Extensive sampling of basidiomycete genomes demonstrates inadequacy of the white-rot/brown-rot paradigm for wood decay fungi.</title>
        <authorList>
            <person name="Riley R."/>
            <person name="Salamov A.A."/>
            <person name="Brown D.W."/>
            <person name="Nagy L.G."/>
            <person name="Floudas D."/>
            <person name="Held B.W."/>
            <person name="Levasseur A."/>
            <person name="Lombard V."/>
            <person name="Morin E."/>
            <person name="Otillar R."/>
            <person name="Lindquist E.A."/>
            <person name="Sun H."/>
            <person name="LaButti K.M."/>
            <person name="Schmutz J."/>
            <person name="Jabbour D."/>
            <person name="Luo H."/>
            <person name="Baker S.E."/>
            <person name="Pisabarro A.G."/>
            <person name="Walton J.D."/>
            <person name="Blanchette R.A."/>
            <person name="Henrissat B."/>
            <person name="Martin F."/>
            <person name="Cullen D."/>
            <person name="Hibbett D.S."/>
            <person name="Grigoriev I.V."/>
        </authorList>
    </citation>
    <scope>NUCLEOTIDE SEQUENCE [LARGE SCALE GENOMIC DNA]</scope>
    <source>
        <strain evidence="5">MUCL 33604</strain>
    </source>
</reference>
<dbReference type="HOGENOM" id="CLU_004852_0_0_1"/>
<gene>
    <name evidence="4" type="ORF">JAAARDRAFT_316448</name>
</gene>
<dbReference type="InterPro" id="IPR031924">
    <property type="entry name" value="GH115"/>
</dbReference>
<dbReference type="STRING" id="933084.A0A067PMH4"/>
<evidence type="ECO:0000256" key="2">
    <source>
        <dbReference type="SAM" id="SignalP"/>
    </source>
</evidence>
<dbReference type="InterPro" id="IPR029018">
    <property type="entry name" value="Hex-like_dom2"/>
</dbReference>